<sequence>MERNCPVKNGNAGSDAGFAVGDERLTGWLINRGATSHMTPFREDLFAFEGMVSGIEVTIADDTKVRVADKGMVELTGVNGKRIKMMEVLYIPGLDIRLLSVVKLEERSLNVGF</sequence>
<keyword evidence="3" id="KW-1185">Reference proteome</keyword>
<comment type="caution">
    <text evidence="2">The sequence shown here is derived from an EMBL/GenBank/DDBJ whole genome shotgun (WGS) entry which is preliminary data.</text>
</comment>
<protein>
    <submittedName>
        <fullName evidence="2">Polyprotein</fullName>
    </submittedName>
</protein>
<accession>A0A225VKP4</accession>
<reference evidence="3" key="1">
    <citation type="submission" date="2017-03" db="EMBL/GenBank/DDBJ databases">
        <title>Phytopthora megakarya and P. palmivora, two closely related causual agents of cacao black pod achieved similar genome size and gene model numbers by different mechanisms.</title>
        <authorList>
            <person name="Ali S."/>
            <person name="Shao J."/>
            <person name="Larry D.J."/>
            <person name="Kronmiller B."/>
            <person name="Shen D."/>
            <person name="Strem M.D."/>
            <person name="Melnick R.L."/>
            <person name="Guiltinan M.J."/>
            <person name="Tyler B.M."/>
            <person name="Meinhardt L.W."/>
            <person name="Bailey B.A."/>
        </authorList>
    </citation>
    <scope>NUCLEOTIDE SEQUENCE [LARGE SCALE GENOMIC DNA]</scope>
    <source>
        <strain evidence="3">zdho120</strain>
    </source>
</reference>
<dbReference type="AlphaFoldDB" id="A0A225VKP4"/>
<feature type="domain" description="Retrovirus-related Pol polyprotein from transposon TNT 1-94-like beta-barrel" evidence="1">
    <location>
        <begin position="28"/>
        <end position="107"/>
    </location>
</feature>
<gene>
    <name evidence="2" type="ORF">PHMEG_00022478</name>
</gene>
<dbReference type="EMBL" id="NBNE01004431">
    <property type="protein sequence ID" value="OWZ05438.1"/>
    <property type="molecule type" value="Genomic_DNA"/>
</dbReference>
<proteinExistence type="predicted"/>
<evidence type="ECO:0000313" key="2">
    <source>
        <dbReference type="EMBL" id="OWZ05438.1"/>
    </source>
</evidence>
<dbReference type="Pfam" id="PF22936">
    <property type="entry name" value="Pol_BBD"/>
    <property type="match status" value="1"/>
</dbReference>
<name>A0A225VKP4_9STRA</name>
<dbReference type="OrthoDB" id="126259at2759"/>
<dbReference type="InterPro" id="IPR054722">
    <property type="entry name" value="PolX-like_BBD"/>
</dbReference>
<dbReference type="Proteomes" id="UP000198211">
    <property type="component" value="Unassembled WGS sequence"/>
</dbReference>
<organism evidence="2 3">
    <name type="scientific">Phytophthora megakarya</name>
    <dbReference type="NCBI Taxonomy" id="4795"/>
    <lineage>
        <taxon>Eukaryota</taxon>
        <taxon>Sar</taxon>
        <taxon>Stramenopiles</taxon>
        <taxon>Oomycota</taxon>
        <taxon>Peronosporomycetes</taxon>
        <taxon>Peronosporales</taxon>
        <taxon>Peronosporaceae</taxon>
        <taxon>Phytophthora</taxon>
    </lineage>
</organism>
<evidence type="ECO:0000313" key="3">
    <source>
        <dbReference type="Proteomes" id="UP000198211"/>
    </source>
</evidence>
<evidence type="ECO:0000259" key="1">
    <source>
        <dbReference type="Pfam" id="PF22936"/>
    </source>
</evidence>